<evidence type="ECO:0000256" key="1">
    <source>
        <dbReference type="ARBA" id="ARBA00022737"/>
    </source>
</evidence>
<evidence type="ECO:0000256" key="2">
    <source>
        <dbReference type="ARBA" id="ARBA00022803"/>
    </source>
</evidence>
<dbReference type="SUPFAM" id="SSF48452">
    <property type="entry name" value="TPR-like"/>
    <property type="match status" value="1"/>
</dbReference>
<dbReference type="InterPro" id="IPR019734">
    <property type="entry name" value="TPR_rpt"/>
</dbReference>
<name>A0A383F3N3_9ZZZZ</name>
<dbReference type="Pfam" id="PF13432">
    <property type="entry name" value="TPR_16"/>
    <property type="match status" value="2"/>
</dbReference>
<accession>A0A383F3N3</accession>
<keyword evidence="2" id="KW-0802">TPR repeat</keyword>
<keyword evidence="1" id="KW-0677">Repeat</keyword>
<dbReference type="InterPro" id="IPR011990">
    <property type="entry name" value="TPR-like_helical_dom_sf"/>
</dbReference>
<protein>
    <submittedName>
        <fullName evidence="3">Uncharacterized protein</fullName>
    </submittedName>
</protein>
<gene>
    <name evidence="3" type="ORF">METZ01_LOCUS516646</name>
</gene>
<dbReference type="SMART" id="SM00028">
    <property type="entry name" value="TPR"/>
    <property type="match status" value="4"/>
</dbReference>
<dbReference type="Pfam" id="PF13424">
    <property type="entry name" value="TPR_12"/>
    <property type="match status" value="1"/>
</dbReference>
<organism evidence="3">
    <name type="scientific">marine metagenome</name>
    <dbReference type="NCBI Taxonomy" id="408172"/>
    <lineage>
        <taxon>unclassified sequences</taxon>
        <taxon>metagenomes</taxon>
        <taxon>ecological metagenomes</taxon>
    </lineage>
</organism>
<dbReference type="PANTHER" id="PTHR44943:SF8">
    <property type="entry name" value="TPR REPEAT-CONTAINING PROTEIN MJ0263"/>
    <property type="match status" value="1"/>
</dbReference>
<sequence>EADSTHADGYLHWGVALQKVGEWDAAVERLTRAAELMPQDSYALFYLGSALEEASREVHGAERSRGYFDRAVTVFRRLIELNPDDAYALNYLGYSFAERGVHLEEAVELLTRAIRLEPDNGAFFDSLGWAYYRMGELEEAERYLGKARQHMAGHEHTEQAVILDHAGDIANALGKRHEAIDHWRRALDLTPESEKLQKKLGTGSLP</sequence>
<dbReference type="PANTHER" id="PTHR44943">
    <property type="entry name" value="CELLULOSE SYNTHASE OPERON PROTEIN C"/>
    <property type="match status" value="1"/>
</dbReference>
<feature type="non-terminal residue" evidence="3">
    <location>
        <position position="1"/>
    </location>
</feature>
<dbReference type="EMBL" id="UINC01231312">
    <property type="protein sequence ID" value="SVE63792.1"/>
    <property type="molecule type" value="Genomic_DNA"/>
</dbReference>
<dbReference type="AlphaFoldDB" id="A0A383F3N3"/>
<dbReference type="InterPro" id="IPR051685">
    <property type="entry name" value="Ycf3/AcsC/BcsC/TPR_MFPF"/>
</dbReference>
<dbReference type="Gene3D" id="1.25.40.10">
    <property type="entry name" value="Tetratricopeptide repeat domain"/>
    <property type="match status" value="2"/>
</dbReference>
<evidence type="ECO:0000313" key="3">
    <source>
        <dbReference type="EMBL" id="SVE63792.1"/>
    </source>
</evidence>
<dbReference type="PROSITE" id="PS50005">
    <property type="entry name" value="TPR"/>
    <property type="match status" value="3"/>
</dbReference>
<proteinExistence type="predicted"/>
<reference evidence="3" key="1">
    <citation type="submission" date="2018-05" db="EMBL/GenBank/DDBJ databases">
        <authorList>
            <person name="Lanie J.A."/>
            <person name="Ng W.-L."/>
            <person name="Kazmierczak K.M."/>
            <person name="Andrzejewski T.M."/>
            <person name="Davidsen T.M."/>
            <person name="Wayne K.J."/>
            <person name="Tettelin H."/>
            <person name="Glass J.I."/>
            <person name="Rusch D."/>
            <person name="Podicherti R."/>
            <person name="Tsui H.-C.T."/>
            <person name="Winkler M.E."/>
        </authorList>
    </citation>
    <scope>NUCLEOTIDE SEQUENCE</scope>
</reference>